<dbReference type="InterPro" id="IPR019108">
    <property type="entry name" value="Caa3_assmbl_CtaG-rel"/>
</dbReference>
<evidence type="ECO:0000256" key="2">
    <source>
        <dbReference type="ARBA" id="ARBA00022475"/>
    </source>
</evidence>
<evidence type="ECO:0000256" key="5">
    <source>
        <dbReference type="ARBA" id="ARBA00023136"/>
    </source>
</evidence>
<keyword evidence="5 6" id="KW-0472">Membrane</keyword>
<feature type="transmembrane region" description="Helical" evidence="6">
    <location>
        <begin position="114"/>
        <end position="135"/>
    </location>
</feature>
<reference evidence="7 8" key="1">
    <citation type="submission" date="2018-03" db="EMBL/GenBank/DDBJ databases">
        <title>Aquarubrobacter algicola gen. nov., sp. nov., a novel actinobacterium isolated from shallow eutrophic lake during the end of cyanobacterial harmful algal blooms.</title>
        <authorList>
            <person name="Chun S.J."/>
        </authorList>
    </citation>
    <scope>NUCLEOTIDE SEQUENCE [LARGE SCALE GENOMIC DNA]</scope>
    <source>
        <strain evidence="7 8">Seoho-28</strain>
    </source>
</reference>
<feature type="transmembrane region" description="Helical" evidence="6">
    <location>
        <begin position="53"/>
        <end position="71"/>
    </location>
</feature>
<gene>
    <name evidence="7" type="ORF">C7Y72_12045</name>
</gene>
<evidence type="ECO:0000256" key="1">
    <source>
        <dbReference type="ARBA" id="ARBA00004651"/>
    </source>
</evidence>
<proteinExistence type="predicted"/>
<evidence type="ECO:0008006" key="9">
    <source>
        <dbReference type="Google" id="ProtNLM"/>
    </source>
</evidence>
<evidence type="ECO:0000256" key="3">
    <source>
        <dbReference type="ARBA" id="ARBA00022692"/>
    </source>
</evidence>
<accession>A0A2T4UM40</accession>
<organism evidence="7 8">
    <name type="scientific">Paraconexibacter algicola</name>
    <dbReference type="NCBI Taxonomy" id="2133960"/>
    <lineage>
        <taxon>Bacteria</taxon>
        <taxon>Bacillati</taxon>
        <taxon>Actinomycetota</taxon>
        <taxon>Thermoleophilia</taxon>
        <taxon>Solirubrobacterales</taxon>
        <taxon>Paraconexibacteraceae</taxon>
        <taxon>Paraconexibacter</taxon>
    </lineage>
</organism>
<evidence type="ECO:0000256" key="6">
    <source>
        <dbReference type="SAM" id="Phobius"/>
    </source>
</evidence>
<dbReference type="EMBL" id="PYYB01000001">
    <property type="protein sequence ID" value="PTL60317.1"/>
    <property type="molecule type" value="Genomic_DNA"/>
</dbReference>
<keyword evidence="2" id="KW-1003">Cell membrane</keyword>
<evidence type="ECO:0000313" key="7">
    <source>
        <dbReference type="EMBL" id="PTL60317.1"/>
    </source>
</evidence>
<evidence type="ECO:0000313" key="8">
    <source>
        <dbReference type="Proteomes" id="UP000240739"/>
    </source>
</evidence>
<feature type="transmembrane region" description="Helical" evidence="6">
    <location>
        <begin position="159"/>
        <end position="182"/>
    </location>
</feature>
<comment type="caution">
    <text evidence="7">The sequence shown here is derived from an EMBL/GenBank/DDBJ whole genome shotgun (WGS) entry which is preliminary data.</text>
</comment>
<feature type="transmembrane region" description="Helical" evidence="6">
    <location>
        <begin position="29"/>
        <end position="46"/>
    </location>
</feature>
<keyword evidence="8" id="KW-1185">Reference proteome</keyword>
<keyword evidence="4 6" id="KW-1133">Transmembrane helix</keyword>
<protein>
    <recommendedName>
        <fullName evidence="9">Cytochrome c oxidase assembly protein</fullName>
    </recommendedName>
</protein>
<dbReference type="GO" id="GO:0005886">
    <property type="term" value="C:plasma membrane"/>
    <property type="evidence" value="ECO:0007669"/>
    <property type="project" value="UniProtKB-SubCell"/>
</dbReference>
<feature type="transmembrane region" description="Helical" evidence="6">
    <location>
        <begin position="83"/>
        <end position="102"/>
    </location>
</feature>
<keyword evidence="3 6" id="KW-0812">Transmembrane</keyword>
<dbReference type="AlphaFoldDB" id="A0A2T4UM40"/>
<sequence>MWAALLAGLMVGLTPMTTSVAPHVLQHVVLMFFVPPILVRVVPGLAGGRQLGVGAGVALVLVGILAIYALHAPPSFELDLRNAGAGLAVHSGLIAAGLVLVLPVTGTWSVRGMAAVGLVALAELGVGALGMWLAWIPKLVYDVPGDDRAFGLDPQSDQAAAGAIILVVAEPLLAVEVAKLFFRALREGEAEDLASDSS</sequence>
<evidence type="ECO:0000256" key="4">
    <source>
        <dbReference type="ARBA" id="ARBA00022989"/>
    </source>
</evidence>
<comment type="subcellular location">
    <subcellularLocation>
        <location evidence="1">Cell membrane</location>
        <topology evidence="1">Multi-pass membrane protein</topology>
    </subcellularLocation>
</comment>
<dbReference type="Proteomes" id="UP000240739">
    <property type="component" value="Unassembled WGS sequence"/>
</dbReference>
<dbReference type="Pfam" id="PF09678">
    <property type="entry name" value="Caa3_CtaG"/>
    <property type="match status" value="1"/>
</dbReference>
<name>A0A2T4UM40_9ACTN</name>